<organism evidence="1 2">
    <name type="scientific">Candidatus Desulfacyla euxinica</name>
    <dbReference type="NCBI Taxonomy" id="2841693"/>
    <lineage>
        <taxon>Bacteria</taxon>
        <taxon>Deltaproteobacteria</taxon>
        <taxon>Candidatus Desulfacyla</taxon>
    </lineage>
</organism>
<reference evidence="1 2" key="1">
    <citation type="submission" date="2020-08" db="EMBL/GenBank/DDBJ databases">
        <title>Bridging the membrane lipid divide: bacteria of the FCB group superphylum have the potential to synthesize archaeal ether lipids.</title>
        <authorList>
            <person name="Villanueva L."/>
            <person name="Von Meijenfeldt F.A.B."/>
            <person name="Westbye A.B."/>
            <person name="Yadav S."/>
            <person name="Hopmans E.C."/>
            <person name="Dutilh B.E."/>
            <person name="Sinninghe Damste J.S."/>
        </authorList>
    </citation>
    <scope>NUCLEOTIDE SEQUENCE [LARGE SCALE GENOMIC DNA]</scope>
    <source>
        <strain evidence="1">NIOZ-UU27</strain>
    </source>
</reference>
<comment type="caution">
    <text evidence="1">The sequence shown here is derived from an EMBL/GenBank/DDBJ whole genome shotgun (WGS) entry which is preliminary data.</text>
</comment>
<evidence type="ECO:0000313" key="1">
    <source>
        <dbReference type="EMBL" id="MBC8178122.1"/>
    </source>
</evidence>
<accession>A0A8J6N171</accession>
<dbReference type="EMBL" id="JACNJD010000257">
    <property type="protein sequence ID" value="MBC8178122.1"/>
    <property type="molecule type" value="Genomic_DNA"/>
</dbReference>
<gene>
    <name evidence="1" type="ORF">H8E19_12015</name>
</gene>
<sequence>MAEDIRDRPRLEHLDIVGLNFIRGQGDFLFRRHYRMGLRSHIMEVLKPADVAVEK</sequence>
<feature type="non-terminal residue" evidence="1">
    <location>
        <position position="55"/>
    </location>
</feature>
<name>A0A8J6N171_9DELT</name>
<dbReference type="Proteomes" id="UP000650524">
    <property type="component" value="Unassembled WGS sequence"/>
</dbReference>
<evidence type="ECO:0000313" key="2">
    <source>
        <dbReference type="Proteomes" id="UP000650524"/>
    </source>
</evidence>
<proteinExistence type="predicted"/>
<dbReference type="AlphaFoldDB" id="A0A8J6N171"/>
<protein>
    <submittedName>
        <fullName evidence="1">Uncharacterized protein</fullName>
    </submittedName>
</protein>